<protein>
    <recommendedName>
        <fullName evidence="10">NUDE domain-containing protein</fullName>
    </recommendedName>
</protein>
<evidence type="ECO:0000256" key="8">
    <source>
        <dbReference type="SAM" id="Coils"/>
    </source>
</evidence>
<dbReference type="GO" id="GO:0000776">
    <property type="term" value="C:kinetochore"/>
    <property type="evidence" value="ECO:0007669"/>
    <property type="project" value="TreeGrafter"/>
</dbReference>
<dbReference type="GO" id="GO:0000132">
    <property type="term" value="P:establishment of mitotic spindle orientation"/>
    <property type="evidence" value="ECO:0007669"/>
    <property type="project" value="TreeGrafter"/>
</dbReference>
<evidence type="ECO:0000256" key="9">
    <source>
        <dbReference type="SAM" id="MobiDB-lite"/>
    </source>
</evidence>
<dbReference type="InterPro" id="IPR033494">
    <property type="entry name" value="NUDE"/>
</dbReference>
<evidence type="ECO:0000256" key="6">
    <source>
        <dbReference type="ARBA" id="ARBA00023054"/>
    </source>
</evidence>
<dbReference type="GO" id="GO:0005813">
    <property type="term" value="C:centrosome"/>
    <property type="evidence" value="ECO:0007669"/>
    <property type="project" value="UniProtKB-SubCell"/>
</dbReference>
<evidence type="ECO:0000256" key="5">
    <source>
        <dbReference type="ARBA" id="ARBA00022701"/>
    </source>
</evidence>
<keyword evidence="7" id="KW-0206">Cytoskeleton</keyword>
<feature type="coiled-coil region" evidence="8">
    <location>
        <begin position="57"/>
        <end position="221"/>
    </location>
</feature>
<evidence type="ECO:0000313" key="11">
    <source>
        <dbReference type="Proteomes" id="UP000050795"/>
    </source>
</evidence>
<name>A0AA85JBT1_TRIRE</name>
<keyword evidence="11" id="KW-1185">Reference proteome</keyword>
<evidence type="ECO:0000256" key="1">
    <source>
        <dbReference type="ARBA" id="ARBA00004186"/>
    </source>
</evidence>
<proteinExistence type="inferred from homology"/>
<keyword evidence="4" id="KW-0963">Cytoplasm</keyword>
<dbReference type="Pfam" id="PF04880">
    <property type="entry name" value="NUDE_C"/>
    <property type="match status" value="1"/>
</dbReference>
<dbReference type="GO" id="GO:0005874">
    <property type="term" value="C:microtubule"/>
    <property type="evidence" value="ECO:0007669"/>
    <property type="project" value="UniProtKB-KW"/>
</dbReference>
<dbReference type="Proteomes" id="UP000050795">
    <property type="component" value="Unassembled WGS sequence"/>
</dbReference>
<dbReference type="PANTHER" id="PTHR10921">
    <property type="entry name" value="NUCLEAR DISTRIBUTION PROTEIN NUDE HOMOLOG 1"/>
    <property type="match status" value="1"/>
</dbReference>
<dbReference type="GO" id="GO:0007059">
    <property type="term" value="P:chromosome segregation"/>
    <property type="evidence" value="ECO:0007669"/>
    <property type="project" value="TreeGrafter"/>
</dbReference>
<feature type="region of interest" description="Disordered" evidence="9">
    <location>
        <begin position="317"/>
        <end position="355"/>
    </location>
</feature>
<dbReference type="GO" id="GO:0007100">
    <property type="term" value="P:mitotic centrosome separation"/>
    <property type="evidence" value="ECO:0007669"/>
    <property type="project" value="TreeGrafter"/>
</dbReference>
<feature type="compositionally biased region" description="Basic and acidic residues" evidence="9">
    <location>
        <begin position="224"/>
        <end position="237"/>
    </location>
</feature>
<dbReference type="GO" id="GO:0005871">
    <property type="term" value="C:kinesin complex"/>
    <property type="evidence" value="ECO:0007669"/>
    <property type="project" value="TreeGrafter"/>
</dbReference>
<dbReference type="GO" id="GO:0005819">
    <property type="term" value="C:spindle"/>
    <property type="evidence" value="ECO:0007669"/>
    <property type="project" value="UniProtKB-SubCell"/>
</dbReference>
<evidence type="ECO:0000313" key="12">
    <source>
        <dbReference type="WBParaSite" id="TREG1_15870.1"/>
    </source>
</evidence>
<dbReference type="PANTHER" id="PTHR10921:SF1">
    <property type="entry name" value="NUCLEAR DISTRIBUTION PROTEIN NUDE HOMOLOG"/>
    <property type="match status" value="1"/>
</dbReference>
<evidence type="ECO:0000259" key="10">
    <source>
        <dbReference type="Pfam" id="PF04880"/>
    </source>
</evidence>
<dbReference type="GO" id="GO:0016477">
    <property type="term" value="P:cell migration"/>
    <property type="evidence" value="ECO:0007669"/>
    <property type="project" value="TreeGrafter"/>
</dbReference>
<accession>A0AA85JBT1</accession>
<dbReference type="InterPro" id="IPR006964">
    <property type="entry name" value="NUDE_dom"/>
</dbReference>
<evidence type="ECO:0000256" key="3">
    <source>
        <dbReference type="ARBA" id="ARBA00007429"/>
    </source>
</evidence>
<comment type="subcellular location">
    <subcellularLocation>
        <location evidence="2">Cytoplasm</location>
        <location evidence="2">Cytoskeleton</location>
        <location evidence="2">Microtubule organizing center</location>
        <location evidence="2">Centrosome</location>
    </subcellularLocation>
    <subcellularLocation>
        <location evidence="1">Cytoplasm</location>
        <location evidence="1">Cytoskeleton</location>
        <location evidence="1">Spindle</location>
    </subcellularLocation>
</comment>
<dbReference type="GO" id="GO:0051642">
    <property type="term" value="P:centrosome localization"/>
    <property type="evidence" value="ECO:0007669"/>
    <property type="project" value="TreeGrafter"/>
</dbReference>
<feature type="compositionally biased region" description="Polar residues" evidence="9">
    <location>
        <begin position="317"/>
        <end position="333"/>
    </location>
</feature>
<evidence type="ECO:0000256" key="7">
    <source>
        <dbReference type="ARBA" id="ARBA00023212"/>
    </source>
</evidence>
<dbReference type="GO" id="GO:0047496">
    <property type="term" value="P:vesicle transport along microtubule"/>
    <property type="evidence" value="ECO:0007669"/>
    <property type="project" value="TreeGrafter"/>
</dbReference>
<dbReference type="GO" id="GO:0007020">
    <property type="term" value="P:microtubule nucleation"/>
    <property type="evidence" value="ECO:0007669"/>
    <property type="project" value="TreeGrafter"/>
</dbReference>
<reference evidence="12" key="2">
    <citation type="submission" date="2023-11" db="UniProtKB">
        <authorList>
            <consortium name="WormBaseParasite"/>
        </authorList>
    </citation>
    <scope>IDENTIFICATION</scope>
</reference>
<feature type="domain" description="NUDE" evidence="10">
    <location>
        <begin position="170"/>
        <end position="234"/>
    </location>
</feature>
<feature type="region of interest" description="Disordered" evidence="9">
    <location>
        <begin position="224"/>
        <end position="247"/>
    </location>
</feature>
<dbReference type="GO" id="GO:0008017">
    <property type="term" value="F:microtubule binding"/>
    <property type="evidence" value="ECO:0007669"/>
    <property type="project" value="InterPro"/>
</dbReference>
<sequence length="355" mass="41475">MNYSEHIQLNKKKNHALTFARFSNYDELVPVVRLHTFMENLVFDDPINEARYWKQKAEEYHNGMQDARNELDDFQTSSRELEKELETHLEQLEKRNIELVVLCEKLTMEKERYRNQVENNQEYANHEITRLQEELEKSKVDRDRMRRYIRELEQANDDLERAKRATVVTLEDFESRLNQAIERNAFLENELCEKEDLVVTVQRLKDETRDLHQELAITRRQPDSIPHHEISDGDGAHPKKTNAKSTQDCTVQTDNSCFYNSALTPSVRLAALNLVNNALQKITQLEMKLSILYKTYSNLPSVPIKLPSDGFNSTLHSLKSPQKLSTPSWTNGPIQLDPPSVDQSPRKNPEQMLLD</sequence>
<dbReference type="AlphaFoldDB" id="A0AA85JBT1"/>
<comment type="similarity">
    <text evidence="3">Belongs to the nudE family.</text>
</comment>
<reference evidence="11" key="1">
    <citation type="submission" date="2022-06" db="EMBL/GenBank/DDBJ databases">
        <authorList>
            <person name="Berger JAMES D."/>
            <person name="Berger JAMES D."/>
        </authorList>
    </citation>
    <scope>NUCLEOTIDE SEQUENCE [LARGE SCALE GENOMIC DNA]</scope>
</reference>
<organism evidence="11 12">
    <name type="scientific">Trichobilharzia regenti</name>
    <name type="common">Nasal bird schistosome</name>
    <dbReference type="NCBI Taxonomy" id="157069"/>
    <lineage>
        <taxon>Eukaryota</taxon>
        <taxon>Metazoa</taxon>
        <taxon>Spiralia</taxon>
        <taxon>Lophotrochozoa</taxon>
        <taxon>Platyhelminthes</taxon>
        <taxon>Trematoda</taxon>
        <taxon>Digenea</taxon>
        <taxon>Strigeidida</taxon>
        <taxon>Schistosomatoidea</taxon>
        <taxon>Schistosomatidae</taxon>
        <taxon>Trichobilharzia</taxon>
    </lineage>
</organism>
<dbReference type="WBParaSite" id="TREG1_15870.1">
    <property type="protein sequence ID" value="TREG1_15870.1"/>
    <property type="gene ID" value="TREG1_15870"/>
</dbReference>
<keyword evidence="6 8" id="KW-0175">Coiled coil</keyword>
<evidence type="ECO:0000256" key="2">
    <source>
        <dbReference type="ARBA" id="ARBA00004300"/>
    </source>
</evidence>
<evidence type="ECO:0000256" key="4">
    <source>
        <dbReference type="ARBA" id="ARBA00022490"/>
    </source>
</evidence>
<keyword evidence="5" id="KW-0493">Microtubule</keyword>
<dbReference type="Gene3D" id="6.10.250.1080">
    <property type="match status" value="1"/>
</dbReference>